<proteinExistence type="predicted"/>
<dbReference type="Gene3D" id="3.30.70.1820">
    <property type="entry name" value="L1 transposable element, RRM domain"/>
    <property type="match status" value="1"/>
</dbReference>
<sequence length="331" mass="38326">MSQPQITSFVSKASVGKLKNSNDNPTDKVDTTESVFDLNNTNISDKSNPNKRPRTCISDSSDHSVCIERELEDIKKSMDKIVKKDDIEEIVTNIMGKLLNKWKTEIKKEILEEVTKERVKMKESYDKKFEMVGRKMDSIEFDNANLLEKNAALHTELRKMKEEIKQIETGVTEGIRMANWNEQYSRKKNIKIHNLEERRGEQLIPELLTTLKDKVGIELNKTDIVAMHRIPGKKGFPRPVIVKFVRMENKIAILKKRKDLQKSIEIKIGDDITQKNQGLINRMHLHESITSAWYFNGHVYGTDTDGERHRFHFVQVSNVICPNAFEIGIIY</sequence>
<feature type="region of interest" description="Disordered" evidence="2">
    <location>
        <begin position="39"/>
        <end position="59"/>
    </location>
</feature>
<keyword evidence="1" id="KW-0175">Coiled coil</keyword>
<evidence type="ECO:0000256" key="1">
    <source>
        <dbReference type="SAM" id="Coils"/>
    </source>
</evidence>
<evidence type="ECO:0000256" key="2">
    <source>
        <dbReference type="SAM" id="MobiDB-lite"/>
    </source>
</evidence>
<comment type="caution">
    <text evidence="3">The sequence shown here is derived from an EMBL/GenBank/DDBJ whole genome shotgun (WGS) entry which is preliminary data.</text>
</comment>
<evidence type="ECO:0000313" key="4">
    <source>
        <dbReference type="Proteomes" id="UP000596742"/>
    </source>
</evidence>
<dbReference type="OrthoDB" id="7477812at2759"/>
<evidence type="ECO:0000313" key="3">
    <source>
        <dbReference type="EMBL" id="VDI62759.1"/>
    </source>
</evidence>
<organism evidence="3 4">
    <name type="scientific">Mytilus galloprovincialis</name>
    <name type="common">Mediterranean mussel</name>
    <dbReference type="NCBI Taxonomy" id="29158"/>
    <lineage>
        <taxon>Eukaryota</taxon>
        <taxon>Metazoa</taxon>
        <taxon>Spiralia</taxon>
        <taxon>Lophotrochozoa</taxon>
        <taxon>Mollusca</taxon>
        <taxon>Bivalvia</taxon>
        <taxon>Autobranchia</taxon>
        <taxon>Pteriomorphia</taxon>
        <taxon>Mytilida</taxon>
        <taxon>Mytiloidea</taxon>
        <taxon>Mytilidae</taxon>
        <taxon>Mytilinae</taxon>
        <taxon>Mytilus</taxon>
    </lineage>
</organism>
<reference evidence="3" key="1">
    <citation type="submission" date="2018-11" db="EMBL/GenBank/DDBJ databases">
        <authorList>
            <person name="Alioto T."/>
            <person name="Alioto T."/>
        </authorList>
    </citation>
    <scope>NUCLEOTIDE SEQUENCE</scope>
</reference>
<keyword evidence="4" id="KW-1185">Reference proteome</keyword>
<name>A0A8B6GES5_MYTGA</name>
<dbReference type="Proteomes" id="UP000596742">
    <property type="component" value="Unassembled WGS sequence"/>
</dbReference>
<protein>
    <submittedName>
        <fullName evidence="3">Uncharacterized protein</fullName>
    </submittedName>
</protein>
<feature type="coiled-coil region" evidence="1">
    <location>
        <begin position="143"/>
        <end position="170"/>
    </location>
</feature>
<dbReference type="AlphaFoldDB" id="A0A8B6GES5"/>
<dbReference type="EMBL" id="UYJE01008292">
    <property type="protein sequence ID" value="VDI62759.1"/>
    <property type="molecule type" value="Genomic_DNA"/>
</dbReference>
<gene>
    <name evidence="3" type="ORF">MGAL_10B068051</name>
</gene>
<accession>A0A8B6GES5</accession>